<gene>
    <name evidence="1" type="ORF">M3D15_06875</name>
</gene>
<organism evidence="1 2">
    <name type="scientific">Pseudoclavibacter albus</name>
    <dbReference type="NCBI Taxonomy" id="272241"/>
    <lineage>
        <taxon>Bacteria</taxon>
        <taxon>Bacillati</taxon>
        <taxon>Actinomycetota</taxon>
        <taxon>Actinomycetes</taxon>
        <taxon>Micrococcales</taxon>
        <taxon>Microbacteriaceae</taxon>
        <taxon>Pseudoclavibacter</taxon>
    </lineage>
</organism>
<dbReference type="EMBL" id="JALXSQ010000024">
    <property type="protein sequence ID" value="MCT2043054.1"/>
    <property type="molecule type" value="Genomic_DNA"/>
</dbReference>
<accession>A0ABT2HXK8</accession>
<dbReference type="Proteomes" id="UP001525379">
    <property type="component" value="Unassembled WGS sequence"/>
</dbReference>
<sequence length="51" mass="5569">MTTPPLFVSDQLDPFGTPNCPICLERMILLGPEGAEEWTCPDPDCGAIVMF</sequence>
<protein>
    <submittedName>
        <fullName evidence="1">Uncharacterized protein</fullName>
    </submittedName>
</protein>
<comment type="caution">
    <text evidence="1">The sequence shown here is derived from an EMBL/GenBank/DDBJ whole genome shotgun (WGS) entry which is preliminary data.</text>
</comment>
<dbReference type="RefSeq" id="WP_260104326.1">
    <property type="nucleotide sequence ID" value="NZ_JALXSQ010000024.1"/>
</dbReference>
<keyword evidence="2" id="KW-1185">Reference proteome</keyword>
<evidence type="ECO:0000313" key="2">
    <source>
        <dbReference type="Proteomes" id="UP001525379"/>
    </source>
</evidence>
<name>A0ABT2HXK8_9MICO</name>
<evidence type="ECO:0000313" key="1">
    <source>
        <dbReference type="EMBL" id="MCT2043054.1"/>
    </source>
</evidence>
<reference evidence="1 2" key="1">
    <citation type="submission" date="2022-04" db="EMBL/GenBank/DDBJ databases">
        <title>Human microbiome associated bacterial genomes.</title>
        <authorList>
            <person name="Sandstrom S."/>
            <person name="Salamzade R."/>
            <person name="Kalan L.R."/>
        </authorList>
    </citation>
    <scope>NUCLEOTIDE SEQUENCE [LARGE SCALE GENOMIC DNA]</scope>
    <source>
        <strain evidence="2">p3-SID1799</strain>
    </source>
</reference>
<proteinExistence type="predicted"/>